<keyword evidence="2" id="KW-1185">Reference proteome</keyword>
<gene>
    <name evidence="1" type="ORF">POSPLADRAFT_1046213</name>
</gene>
<evidence type="ECO:0000313" key="2">
    <source>
        <dbReference type="Proteomes" id="UP000194127"/>
    </source>
</evidence>
<accession>A0A1X6N2Z3</accession>
<protein>
    <submittedName>
        <fullName evidence="1">Uncharacterized protein</fullName>
    </submittedName>
</protein>
<sequence>MSVGGHAGQLGQGGTTGCGHMLVDNVLTAMHLGDGLQEYADACWDGLLDRMTLLPCVLSTRAVNSLSPGGGLEHGDSLGAGVVVNKDVCGEHTHEGMVVWERARRQFVPVKCSSDGTHLKPQYGSHDSPPTAIPRMLACRMPVIKALARTGARYWNKTPRRQLPQTGHEHVGMRNVDVVLAADLPIWTCLTCFVLGR</sequence>
<name>A0A1X6N2Z3_9APHY</name>
<proteinExistence type="predicted"/>
<dbReference type="GeneID" id="36323922"/>
<evidence type="ECO:0000313" key="1">
    <source>
        <dbReference type="EMBL" id="OSX62813.1"/>
    </source>
</evidence>
<dbReference type="AlphaFoldDB" id="A0A1X6N2Z3"/>
<dbReference type="Proteomes" id="UP000194127">
    <property type="component" value="Unassembled WGS sequence"/>
</dbReference>
<dbReference type="OrthoDB" id="10275389at2759"/>
<organism evidence="1 2">
    <name type="scientific">Postia placenta MAD-698-R-SB12</name>
    <dbReference type="NCBI Taxonomy" id="670580"/>
    <lineage>
        <taxon>Eukaryota</taxon>
        <taxon>Fungi</taxon>
        <taxon>Dikarya</taxon>
        <taxon>Basidiomycota</taxon>
        <taxon>Agaricomycotina</taxon>
        <taxon>Agaricomycetes</taxon>
        <taxon>Polyporales</taxon>
        <taxon>Adustoporiaceae</taxon>
        <taxon>Rhodonia</taxon>
    </lineage>
</organism>
<reference evidence="1 2" key="1">
    <citation type="submission" date="2017-04" db="EMBL/GenBank/DDBJ databases">
        <title>Genome Sequence of the Model Brown-Rot Fungus Postia placenta SB12.</title>
        <authorList>
            <consortium name="DOE Joint Genome Institute"/>
            <person name="Gaskell J."/>
            <person name="Kersten P."/>
            <person name="Larrondo L.F."/>
            <person name="Canessa P."/>
            <person name="Martinez D."/>
            <person name="Hibbett D."/>
            <person name="Schmoll M."/>
            <person name="Kubicek C.P."/>
            <person name="Martinez A.T."/>
            <person name="Yadav J."/>
            <person name="Master E."/>
            <person name="Magnuson J.K."/>
            <person name="James T."/>
            <person name="Yaver D."/>
            <person name="Berka R."/>
            <person name="Labutti K."/>
            <person name="Lipzen A."/>
            <person name="Aerts A."/>
            <person name="Barry K."/>
            <person name="Henrissat B."/>
            <person name="Blanchette R."/>
            <person name="Grigoriev I."/>
            <person name="Cullen D."/>
        </authorList>
    </citation>
    <scope>NUCLEOTIDE SEQUENCE [LARGE SCALE GENOMIC DNA]</scope>
    <source>
        <strain evidence="1 2">MAD-698-R-SB12</strain>
    </source>
</reference>
<dbReference type="EMBL" id="KZ110596">
    <property type="protein sequence ID" value="OSX62813.1"/>
    <property type="molecule type" value="Genomic_DNA"/>
</dbReference>
<dbReference type="RefSeq" id="XP_024339607.1">
    <property type="nucleotide sequence ID" value="XM_024478972.1"/>
</dbReference>